<organism evidence="1">
    <name type="scientific">Homalodisca liturata</name>
    <dbReference type="NCBI Taxonomy" id="320908"/>
    <lineage>
        <taxon>Eukaryota</taxon>
        <taxon>Metazoa</taxon>
        <taxon>Ecdysozoa</taxon>
        <taxon>Arthropoda</taxon>
        <taxon>Hexapoda</taxon>
        <taxon>Insecta</taxon>
        <taxon>Pterygota</taxon>
        <taxon>Neoptera</taxon>
        <taxon>Paraneoptera</taxon>
        <taxon>Hemiptera</taxon>
        <taxon>Auchenorrhyncha</taxon>
        <taxon>Membracoidea</taxon>
        <taxon>Cicadellidae</taxon>
        <taxon>Cicadellinae</taxon>
        <taxon>Proconiini</taxon>
        <taxon>Homalodisca</taxon>
    </lineage>
</organism>
<evidence type="ECO:0000313" key="1">
    <source>
        <dbReference type="EMBL" id="JAS77484.1"/>
    </source>
</evidence>
<protein>
    <submittedName>
        <fullName evidence="1">Uncharacterized protein</fullName>
    </submittedName>
</protein>
<feature type="non-terminal residue" evidence="1">
    <location>
        <position position="1"/>
    </location>
</feature>
<proteinExistence type="predicted"/>
<name>A0A1B6HS25_9HEMI</name>
<dbReference type="AlphaFoldDB" id="A0A1B6HS25"/>
<accession>A0A1B6HS25</accession>
<gene>
    <name evidence="1" type="ORF">g.58674</name>
</gene>
<sequence>LRSYEENDKERLSIISALEAKLLILEPHNNKLTSIAEASCTDHDDINFLADSSQKHHVCVPKDSSICNKLESSHLLNLLKTLECRVAALERVPLPGTISRSDIDNLSWISHGG</sequence>
<dbReference type="EMBL" id="GECU01030222">
    <property type="protein sequence ID" value="JAS77484.1"/>
    <property type="molecule type" value="Transcribed_RNA"/>
</dbReference>
<reference evidence="1" key="1">
    <citation type="submission" date="2015-11" db="EMBL/GenBank/DDBJ databases">
        <title>De novo transcriptome assembly of four potential Pierce s Disease insect vectors from Arizona vineyards.</title>
        <authorList>
            <person name="Tassone E.E."/>
        </authorList>
    </citation>
    <scope>NUCLEOTIDE SEQUENCE</scope>
</reference>